<reference evidence="1 2" key="1">
    <citation type="submission" date="2018-07" db="EMBL/GenBank/DDBJ databases">
        <authorList>
            <person name="Feyereisen M."/>
        </authorList>
    </citation>
    <scope>NUCLEOTIDE SEQUENCE [LARGE SCALE GENOMIC DNA]</scope>
    <source>
        <strain evidence="1 2">UCCLBBS449</strain>
    </source>
</reference>
<sequence length="248" mass="28780">MRIHCMVRNINVKRTRNLSVKYSELELSDYEMLGEFPAYDRLADFMWHIFKEEIMPEGFEIEDDDDPEDEATIIQGDFWEDNDYYPPVLTSRGPGKAARYLLCCTSKSLATTYQIRFTLDKRRVGLYAFDMRNLHAVITAKDKTYTIDDEGNKAEGFEIYENITRPLWELASNTIMFAQDGTEDEDDLDFAMPNWVDTSNILTSLSRDGNKCHLTGRLPDNSYHADMTFEFRELLGDEFDEFVDASGL</sequence>
<accession>A0A5B7Y190</accession>
<dbReference type="Proteomes" id="UP000307074">
    <property type="component" value="Chromosome"/>
</dbReference>
<evidence type="ECO:0000313" key="1">
    <source>
        <dbReference type="EMBL" id="QCZ53934.1"/>
    </source>
</evidence>
<evidence type="ECO:0000313" key="2">
    <source>
        <dbReference type="Proteomes" id="UP000307074"/>
    </source>
</evidence>
<dbReference type="EMBL" id="CP031198">
    <property type="protein sequence ID" value="QCZ53934.1"/>
    <property type="molecule type" value="Genomic_DNA"/>
</dbReference>
<dbReference type="AlphaFoldDB" id="A0A5B7Y190"/>
<gene>
    <name evidence="1" type="ORF">UCCLBBS449_2012</name>
</gene>
<organism evidence="1 2">
    <name type="scientific">Levilactobacillus brevis</name>
    <name type="common">Lactobacillus brevis</name>
    <dbReference type="NCBI Taxonomy" id="1580"/>
    <lineage>
        <taxon>Bacteria</taxon>
        <taxon>Bacillati</taxon>
        <taxon>Bacillota</taxon>
        <taxon>Bacilli</taxon>
        <taxon>Lactobacillales</taxon>
        <taxon>Lactobacillaceae</taxon>
        <taxon>Levilactobacillus</taxon>
    </lineage>
</organism>
<name>A0A5B7Y190_LEVBR</name>
<proteinExistence type="predicted"/>
<protein>
    <submittedName>
        <fullName evidence="1">Uncharacterized protein</fullName>
    </submittedName>
</protein>